<proteinExistence type="predicted"/>
<dbReference type="AlphaFoldDB" id="A0A1I7RVB0"/>
<reference evidence="3" key="2">
    <citation type="submission" date="2020-08" db="EMBL/GenBank/DDBJ databases">
        <authorList>
            <person name="Kikuchi T."/>
        </authorList>
    </citation>
    <scope>NUCLEOTIDE SEQUENCE</scope>
    <source>
        <strain evidence="2">Ka4C1</strain>
    </source>
</reference>
<feature type="domain" description="Polysaccharide biosynthesis" evidence="1">
    <location>
        <begin position="21"/>
        <end position="143"/>
    </location>
</feature>
<dbReference type="InterPro" id="IPR023139">
    <property type="entry name" value="PBDC1-like_dom_sf"/>
</dbReference>
<dbReference type="GO" id="GO:0005737">
    <property type="term" value="C:cytoplasm"/>
    <property type="evidence" value="ECO:0007669"/>
    <property type="project" value="TreeGrafter"/>
</dbReference>
<dbReference type="EMBL" id="CAJFCV020000001">
    <property type="protein sequence ID" value="CAG9086626.1"/>
    <property type="molecule type" value="Genomic_DNA"/>
</dbReference>
<dbReference type="Proteomes" id="UP000659654">
    <property type="component" value="Unassembled WGS sequence"/>
</dbReference>
<sequence>MTDLRTQLCDTPENYINDPIVEIQWAEKAFKKAEIHTNLLLSSDTKHLKLCKEQDQIYEQFRKDFPNLDVKAVTVEDLKGDHTVKWREFCMVFQEVKDYNFGSLLRLRADESYTNENTVLVPQVIFFAVEIARNLEGINETYKEQVRIHREESLKSNPEAV</sequence>
<keyword evidence="5" id="KW-1185">Reference proteome</keyword>
<dbReference type="EMBL" id="CAJFDI010000001">
    <property type="protein sequence ID" value="CAD5210563.1"/>
    <property type="molecule type" value="Genomic_DNA"/>
</dbReference>
<accession>A0A1I7RVB0</accession>
<dbReference type="OrthoDB" id="10248897at2759"/>
<protein>
    <submittedName>
        <fullName evidence="2">(pine wood nematode) hypothetical protein</fullName>
    </submittedName>
</protein>
<reference evidence="6" key="1">
    <citation type="submission" date="2016-11" db="UniProtKB">
        <authorList>
            <consortium name="WormBaseParasite"/>
        </authorList>
    </citation>
    <scope>IDENTIFICATION</scope>
</reference>
<evidence type="ECO:0000313" key="3">
    <source>
        <dbReference type="EMBL" id="CAG9086626.1"/>
    </source>
</evidence>
<evidence type="ECO:0000313" key="2">
    <source>
        <dbReference type="EMBL" id="CAD5210563.1"/>
    </source>
</evidence>
<dbReference type="InterPro" id="IPR008476">
    <property type="entry name" value="PBDC1_metazoa/fungi"/>
</dbReference>
<dbReference type="eggNOG" id="KOG4093">
    <property type="taxonomic scope" value="Eukaryota"/>
</dbReference>
<evidence type="ECO:0000313" key="6">
    <source>
        <dbReference type="WBParaSite" id="BXY_0467100.1"/>
    </source>
</evidence>
<dbReference type="Gene3D" id="1.10.3560.10">
    <property type="entry name" value="yst0336 like domain"/>
    <property type="match status" value="1"/>
</dbReference>
<dbReference type="PANTHER" id="PTHR13410:SF9">
    <property type="entry name" value="PROTEIN PBDC1"/>
    <property type="match status" value="1"/>
</dbReference>
<evidence type="ECO:0000313" key="4">
    <source>
        <dbReference type="Proteomes" id="UP000095284"/>
    </source>
</evidence>
<gene>
    <name evidence="2" type="ORF">BXYJ_LOCUS1991</name>
</gene>
<evidence type="ECO:0000259" key="1">
    <source>
        <dbReference type="Pfam" id="PF04669"/>
    </source>
</evidence>
<dbReference type="Proteomes" id="UP000095284">
    <property type="component" value="Unplaced"/>
</dbReference>
<dbReference type="WBParaSite" id="BXY_0467100.1">
    <property type="protein sequence ID" value="BXY_0467100.1"/>
    <property type="gene ID" value="BXY_0467100"/>
</dbReference>
<dbReference type="Pfam" id="PF04669">
    <property type="entry name" value="PBDC1"/>
    <property type="match status" value="1"/>
</dbReference>
<dbReference type="SMR" id="A0A1I7RVB0"/>
<name>A0A1I7RVB0_BURXY</name>
<organism evidence="4 6">
    <name type="scientific">Bursaphelenchus xylophilus</name>
    <name type="common">Pinewood nematode worm</name>
    <name type="synonym">Aphelenchoides xylophilus</name>
    <dbReference type="NCBI Taxonomy" id="6326"/>
    <lineage>
        <taxon>Eukaryota</taxon>
        <taxon>Metazoa</taxon>
        <taxon>Ecdysozoa</taxon>
        <taxon>Nematoda</taxon>
        <taxon>Chromadorea</taxon>
        <taxon>Rhabditida</taxon>
        <taxon>Tylenchina</taxon>
        <taxon>Tylenchomorpha</taxon>
        <taxon>Aphelenchoidea</taxon>
        <taxon>Aphelenchoididae</taxon>
        <taxon>Bursaphelenchus</taxon>
    </lineage>
</organism>
<evidence type="ECO:0000313" key="5">
    <source>
        <dbReference type="Proteomes" id="UP000659654"/>
    </source>
</evidence>
<dbReference type="InterPro" id="IPR021148">
    <property type="entry name" value="Polysacc_synth_dom"/>
</dbReference>
<dbReference type="PANTHER" id="PTHR13410">
    <property type="entry name" value="PROTEIN PBDC1"/>
    <property type="match status" value="1"/>
</dbReference>
<dbReference type="Proteomes" id="UP000582659">
    <property type="component" value="Unassembled WGS sequence"/>
</dbReference>